<dbReference type="GO" id="GO:0005768">
    <property type="term" value="C:endosome"/>
    <property type="evidence" value="ECO:0007669"/>
    <property type="project" value="TreeGrafter"/>
</dbReference>
<keyword evidence="1" id="KW-0175">Coiled coil</keyword>
<reference evidence="5 6" key="1">
    <citation type="journal article" date="2024" name="Insects">
        <title>An Improved Chromosome-Level Genome Assembly of the Firefly Pyrocoelia pectoralis.</title>
        <authorList>
            <person name="Fu X."/>
            <person name="Meyer-Rochow V.B."/>
            <person name="Ballantyne L."/>
            <person name="Zhu X."/>
        </authorList>
    </citation>
    <scope>NUCLEOTIDE SEQUENCE [LARGE SCALE GENOMIC DNA]</scope>
    <source>
        <strain evidence="5">XCY_ONT2</strain>
    </source>
</reference>
<evidence type="ECO:0000259" key="3">
    <source>
        <dbReference type="Pfam" id="PF14745"/>
    </source>
</evidence>
<evidence type="ECO:0000259" key="4">
    <source>
        <dbReference type="Pfam" id="PF14746"/>
    </source>
</evidence>
<dbReference type="Pfam" id="PF14745">
    <property type="entry name" value="WASH-4_N"/>
    <property type="match status" value="1"/>
</dbReference>
<evidence type="ECO:0000313" key="6">
    <source>
        <dbReference type="Proteomes" id="UP001329430"/>
    </source>
</evidence>
<keyword evidence="6" id="KW-1185">Reference proteome</keyword>
<dbReference type="GO" id="GO:0071203">
    <property type="term" value="C:WASH complex"/>
    <property type="evidence" value="ECO:0007669"/>
    <property type="project" value="InterPro"/>
</dbReference>
<organism evidence="5 6">
    <name type="scientific">Pyrocoelia pectoralis</name>
    <dbReference type="NCBI Taxonomy" id="417401"/>
    <lineage>
        <taxon>Eukaryota</taxon>
        <taxon>Metazoa</taxon>
        <taxon>Ecdysozoa</taxon>
        <taxon>Arthropoda</taxon>
        <taxon>Hexapoda</taxon>
        <taxon>Insecta</taxon>
        <taxon>Pterygota</taxon>
        <taxon>Neoptera</taxon>
        <taxon>Endopterygota</taxon>
        <taxon>Coleoptera</taxon>
        <taxon>Polyphaga</taxon>
        <taxon>Elateriformia</taxon>
        <taxon>Elateroidea</taxon>
        <taxon>Lampyridae</taxon>
        <taxon>Lampyrinae</taxon>
        <taxon>Pyrocoelia</taxon>
    </lineage>
</organism>
<dbReference type="InterPro" id="IPR028283">
    <property type="entry name" value="WASH-7_C"/>
</dbReference>
<dbReference type="PANTHER" id="PTHR31409">
    <property type="entry name" value="WASH COMPLEX SUBUNIT 4"/>
    <property type="match status" value="1"/>
</dbReference>
<dbReference type="Pfam" id="PF14744">
    <property type="entry name" value="WASH-7_mid"/>
    <property type="match status" value="1"/>
</dbReference>
<comment type="caution">
    <text evidence="5">The sequence shown here is derived from an EMBL/GenBank/DDBJ whole genome shotgun (WGS) entry which is preliminary data.</text>
</comment>
<dbReference type="AlphaFoldDB" id="A0AAN7ZE48"/>
<dbReference type="InterPro" id="IPR027307">
    <property type="entry name" value="WASH7"/>
</dbReference>
<feature type="domain" description="WASH complex subunit 4 N-terminal" evidence="3">
    <location>
        <begin position="29"/>
        <end position="574"/>
    </location>
</feature>
<dbReference type="Proteomes" id="UP001329430">
    <property type="component" value="Chromosome 9"/>
</dbReference>
<dbReference type="Pfam" id="PF14746">
    <property type="entry name" value="WASH-7_C"/>
    <property type="match status" value="1"/>
</dbReference>
<accession>A0AAN7ZE48</accession>
<evidence type="ECO:0008006" key="7">
    <source>
        <dbReference type="Google" id="ProtNLM"/>
    </source>
</evidence>
<dbReference type="GO" id="GO:0007032">
    <property type="term" value="P:endosome organization"/>
    <property type="evidence" value="ECO:0007669"/>
    <property type="project" value="TreeGrafter"/>
</dbReference>
<evidence type="ECO:0000259" key="2">
    <source>
        <dbReference type="Pfam" id="PF14744"/>
    </source>
</evidence>
<dbReference type="PANTHER" id="PTHR31409:SF0">
    <property type="entry name" value="WASH COMPLEX SUBUNIT 4"/>
    <property type="match status" value="1"/>
</dbReference>
<dbReference type="InterPro" id="IPR028191">
    <property type="entry name" value="WASH-4_N"/>
</dbReference>
<evidence type="ECO:0000313" key="5">
    <source>
        <dbReference type="EMBL" id="KAK5639547.1"/>
    </source>
</evidence>
<protein>
    <recommendedName>
        <fullName evidence="7">WASH complex subunit 4</fullName>
    </recommendedName>
</protein>
<feature type="coiled-coil region" evidence="1">
    <location>
        <begin position="1032"/>
        <end position="1059"/>
    </location>
</feature>
<dbReference type="GO" id="GO:0016197">
    <property type="term" value="P:endosomal transport"/>
    <property type="evidence" value="ECO:0007669"/>
    <property type="project" value="TreeGrafter"/>
</dbReference>
<dbReference type="InterPro" id="IPR028282">
    <property type="entry name" value="WASH-7_central"/>
</dbReference>
<sequence>MIEPKVVTEKFFNKETEQLVGEYQLHLYGTFFDKYNIQLKSFKEKLSNLHNIRSEVIVLENGIIEDISLLEIVQSDNKLLSRILASLGALCEELSLLIKEVYTNYYVSLIIYGEEADKGIANLSSVSKLMDELQRVSLFVDRARNVIILLLKQLCVILGKNLYNESSVTCFPEPLDFLAEILVCLITLDSVCGDLLQEQWATYRKAVRLMLHNPSQFQISLEQLRFLKECAATLELKLLKGNIFQQTMEKCLEEGLTITIKSCSLANEIMLYIHQMLIELEKDDDNMFFTQIWLQVNAMFVLHYYLFGSFDKKIYKRLSEMNKKTAACVLVGNTVWYPEKFLIRHIPTLSKILDIKAFTNNRLTLLATRSQNLPKEAHGLCLQVYTWMSELVHITEMDMTHLQINYLQNVCDTLINGIRLVKKISELVKWITNLHVHAERPMTKSTLLALCRLVEVLKAIQFIFKKNLLPLVYVMSLVTQHLNHKALVELTKLKRSLTQEKFYKEQQLDVLSSLSVAERALKGPNTTRRILIIKLALSASGLSPENLTDLRSVINRLEMICSFPTILDKLCNCSFLYWHQVLLPVYFSKIIDTSVDLSRFYLLFDSLNDCSVIAEKKVQIVTNHYLKSDIINVMNQLVETNLRLQTHLHLQLPPSDPFQNPPPSNFKNLLPAFFNNRYIHIKGEIEHYLSTMFYNLTTVVLHDWRTYGEMRRLAMLQYGLNTVEDNLPIQTLEQGLDVLEIMRNINVFVVKYSYNLNNQFFIEDQSNNKHLNTINILHVANSIRTHGIGIMNTTVNFIYQFLQQKFFTFSQFMFDELIKSRLLKDLKFFSDNKNENQMYSYERAEKFNIAIRRLGLNQEGLSYLDLFRKLITRIGNAMGYIRMIRSGGRRCLADATCFIPDLKAINDLNKLLEHENLNELAKKRIESFANSVNNLVENFEEATEYFKLLVKVFTPTLRNSQNVHLKNFFIIVPPLTINFVEHLFNCKERLNKKNRGVSVFTDDGFAMGLAFIIKLLNQSSPLNSLHWFHSVQAKHKQDRAQLETQKSQASKEDDKLQHTLALTEKRLNAFEKEFQLLFYSFNSCRIFFE</sequence>
<name>A0AAN7ZE48_9COLE</name>
<feature type="domain" description="WASH complex subunit 7 C-terminal" evidence="4">
    <location>
        <begin position="925"/>
        <end position="1088"/>
    </location>
</feature>
<proteinExistence type="predicted"/>
<feature type="domain" description="WASH complex subunit 7 central" evidence="2">
    <location>
        <begin position="575"/>
        <end position="903"/>
    </location>
</feature>
<gene>
    <name evidence="5" type="ORF">RI129_012039</name>
</gene>
<evidence type="ECO:0000256" key="1">
    <source>
        <dbReference type="SAM" id="Coils"/>
    </source>
</evidence>
<dbReference type="EMBL" id="JAVRBK010000009">
    <property type="protein sequence ID" value="KAK5639547.1"/>
    <property type="molecule type" value="Genomic_DNA"/>
</dbReference>